<evidence type="ECO:0000256" key="1">
    <source>
        <dbReference type="SAM" id="MobiDB-lite"/>
    </source>
</evidence>
<dbReference type="Proteomes" id="UP000246991">
    <property type="component" value="Unassembled WGS sequence"/>
</dbReference>
<feature type="region of interest" description="Disordered" evidence="1">
    <location>
        <begin position="1"/>
        <end position="35"/>
    </location>
</feature>
<reference evidence="2 3" key="1">
    <citation type="submission" date="2018-03" db="EMBL/GenBank/DDBJ databases">
        <title>Genomes of Pezizomycetes fungi and the evolution of truffles.</title>
        <authorList>
            <person name="Murat C."/>
            <person name="Payen T."/>
            <person name="Noel B."/>
            <person name="Kuo A."/>
            <person name="Martin F.M."/>
        </authorList>
    </citation>
    <scope>NUCLEOTIDE SEQUENCE [LARGE SCALE GENOMIC DNA]</scope>
    <source>
        <strain evidence="2">091103-1</strain>
    </source>
</reference>
<evidence type="ECO:0000313" key="2">
    <source>
        <dbReference type="EMBL" id="PWW75637.1"/>
    </source>
</evidence>
<accession>A0A317SPZ9</accession>
<feature type="compositionally biased region" description="Low complexity" evidence="1">
    <location>
        <begin position="350"/>
        <end position="360"/>
    </location>
</feature>
<feature type="compositionally biased region" description="Basic and acidic residues" evidence="1">
    <location>
        <begin position="337"/>
        <end position="347"/>
    </location>
</feature>
<feature type="compositionally biased region" description="Polar residues" evidence="1">
    <location>
        <begin position="485"/>
        <end position="499"/>
    </location>
</feature>
<name>A0A317SPZ9_9PEZI</name>
<feature type="compositionally biased region" description="Basic and acidic residues" evidence="1">
    <location>
        <begin position="472"/>
        <end position="484"/>
    </location>
</feature>
<feature type="compositionally biased region" description="Basic and acidic residues" evidence="1">
    <location>
        <begin position="610"/>
        <end position="621"/>
    </location>
</feature>
<evidence type="ECO:0000313" key="3">
    <source>
        <dbReference type="Proteomes" id="UP000246991"/>
    </source>
</evidence>
<protein>
    <submittedName>
        <fullName evidence="2">Uncharacterized protein</fullName>
    </submittedName>
</protein>
<feature type="region of interest" description="Disordered" evidence="1">
    <location>
        <begin position="306"/>
        <end position="382"/>
    </location>
</feature>
<keyword evidence="3" id="KW-1185">Reference proteome</keyword>
<dbReference type="EMBL" id="PYWC01000044">
    <property type="protein sequence ID" value="PWW75637.1"/>
    <property type="molecule type" value="Genomic_DNA"/>
</dbReference>
<dbReference type="AlphaFoldDB" id="A0A317SPZ9"/>
<proteinExistence type="predicted"/>
<comment type="caution">
    <text evidence="2">The sequence shown here is derived from an EMBL/GenBank/DDBJ whole genome shotgun (WGS) entry which is preliminary data.</text>
</comment>
<gene>
    <name evidence="2" type="ORF">C7212DRAFT_364702</name>
</gene>
<sequence>MAASGVVSDENLGSEYEIGSFTPSSGRSTPAPTMDDSRWEELINTEPIPNTDTPRETIPQALREFMAERLAIDIYYGKLHYFWAFMFFHHWHYSEEEREMMWKKIKPIGYLVPKWIQRPEALKGSFHETHNNLADWLWERVVLYGNMYLSSEEGQAWEMQFTLACDMGRDKPQPIIASGILFGILELQEVFTPLLNICELTKGRLDYGYWISDTNNGAWWAERIKQKFMQAVTLYVIEKVQHPGHQTRKLMTEILRKCSPMRTVRQCRKAPVKKPGTINWGKMSSPFIRLNILDAVGLLGENEVSSSQGEENYQSSFLGSTPPELPVKELGTTNSDHASDQSNKTDDTDTSTQLTGTLTDPLNTEEAFEQTQKEEEGGPSSKLLTGVVGWAVESFSEMISSETGDSGKCKEVVDNLPGNERHSTQEPATSLPENKGHDTAKVADNLAGNEKHSSQESAASLPEKKRHGTAKIADKPAGNERHSTQESATSLTENESQDTAKVADGLSESGGQDTASDATEKDYEKLEDWWVPVPDTWTSENGQRFCTDCHNWISKLDHARALKLSRGRCIHAIAADAEEKARVHKKRQREVNMKSGEDEGELKKRKGLRNKVEKGVEKGGESRALSSIPVRTEFEQQKDSIGQKPGLPKNCGATGNPAEGTSGLAEGNQHPSKQGLSHAGAQEEQEAIEGRKFVHGRRSGPRTKANQPRFFNPDVVPASALDATQKNPQEAEDGKA</sequence>
<feature type="region of interest" description="Disordered" evidence="1">
    <location>
        <begin position="399"/>
        <end position="522"/>
    </location>
</feature>
<feature type="region of interest" description="Disordered" evidence="1">
    <location>
        <begin position="581"/>
        <end position="736"/>
    </location>
</feature>
<feature type="compositionally biased region" description="Polar residues" evidence="1">
    <location>
        <begin position="306"/>
        <end position="319"/>
    </location>
</feature>
<organism evidence="2 3">
    <name type="scientific">Tuber magnatum</name>
    <name type="common">white Piedmont truffle</name>
    <dbReference type="NCBI Taxonomy" id="42249"/>
    <lineage>
        <taxon>Eukaryota</taxon>
        <taxon>Fungi</taxon>
        <taxon>Dikarya</taxon>
        <taxon>Ascomycota</taxon>
        <taxon>Pezizomycotina</taxon>
        <taxon>Pezizomycetes</taxon>
        <taxon>Pezizales</taxon>
        <taxon>Tuberaceae</taxon>
        <taxon>Tuber</taxon>
    </lineage>
</organism>
<feature type="compositionally biased region" description="Polar residues" evidence="1">
    <location>
        <begin position="21"/>
        <end position="31"/>
    </location>
</feature>
<dbReference type="OrthoDB" id="5428414at2759"/>
<feature type="compositionally biased region" description="Basic and acidic residues" evidence="1">
    <location>
        <begin position="405"/>
        <end position="424"/>
    </location>
</feature>